<evidence type="ECO:0000256" key="4">
    <source>
        <dbReference type="ARBA" id="ARBA00022679"/>
    </source>
</evidence>
<feature type="domain" description="Glycosyltransferase 2-like" evidence="6">
    <location>
        <begin position="3"/>
        <end position="87"/>
    </location>
</feature>
<dbReference type="InterPro" id="IPR001173">
    <property type="entry name" value="Glyco_trans_2-like"/>
</dbReference>
<dbReference type="PANTHER" id="PTHR43646">
    <property type="entry name" value="GLYCOSYLTRANSFERASE"/>
    <property type="match status" value="1"/>
</dbReference>
<dbReference type="EMBL" id="JACHGF010000001">
    <property type="protein sequence ID" value="MBB5282331.1"/>
    <property type="molecule type" value="Genomic_DNA"/>
</dbReference>
<evidence type="ECO:0000256" key="1">
    <source>
        <dbReference type="ARBA" id="ARBA00004236"/>
    </source>
</evidence>
<evidence type="ECO:0000259" key="6">
    <source>
        <dbReference type="Pfam" id="PF00535"/>
    </source>
</evidence>
<dbReference type="Pfam" id="PF00535">
    <property type="entry name" value="Glycos_transf_2"/>
    <property type="match status" value="1"/>
</dbReference>
<proteinExistence type="predicted"/>
<dbReference type="SUPFAM" id="SSF53448">
    <property type="entry name" value="Nucleotide-diphospho-sugar transferases"/>
    <property type="match status" value="1"/>
</dbReference>
<reference evidence="7 8" key="1">
    <citation type="submission" date="2020-08" db="EMBL/GenBank/DDBJ databases">
        <title>Genomic Encyclopedia of Type Strains, Phase IV (KMG-IV): sequencing the most valuable type-strain genomes for metagenomic binning, comparative biology and taxonomic classification.</title>
        <authorList>
            <person name="Goeker M."/>
        </authorList>
    </citation>
    <scope>NUCLEOTIDE SEQUENCE [LARGE SCALE GENOMIC DNA]</scope>
    <source>
        <strain evidence="7 8">DSM 105074</strain>
    </source>
</reference>
<dbReference type="PANTHER" id="PTHR43646:SF2">
    <property type="entry name" value="GLYCOSYLTRANSFERASE 2-LIKE DOMAIN-CONTAINING PROTEIN"/>
    <property type="match status" value="1"/>
</dbReference>
<keyword evidence="5" id="KW-0472">Membrane</keyword>
<dbReference type="Proteomes" id="UP000557307">
    <property type="component" value="Unassembled WGS sequence"/>
</dbReference>
<keyword evidence="2" id="KW-1003">Cell membrane</keyword>
<keyword evidence="4 7" id="KW-0808">Transferase</keyword>
<comment type="caution">
    <text evidence="7">The sequence shown here is derived from an EMBL/GenBank/DDBJ whole genome shotgun (WGS) entry which is preliminary data.</text>
</comment>
<dbReference type="GO" id="GO:0016757">
    <property type="term" value="F:glycosyltransferase activity"/>
    <property type="evidence" value="ECO:0007669"/>
    <property type="project" value="UniProtKB-KW"/>
</dbReference>
<organism evidence="7 8">
    <name type="scientific">Rhabdobacter roseus</name>
    <dbReference type="NCBI Taxonomy" id="1655419"/>
    <lineage>
        <taxon>Bacteria</taxon>
        <taxon>Pseudomonadati</taxon>
        <taxon>Bacteroidota</taxon>
        <taxon>Cytophagia</taxon>
        <taxon>Cytophagales</taxon>
        <taxon>Cytophagaceae</taxon>
        <taxon>Rhabdobacter</taxon>
    </lineage>
</organism>
<evidence type="ECO:0000256" key="2">
    <source>
        <dbReference type="ARBA" id="ARBA00022475"/>
    </source>
</evidence>
<keyword evidence="8" id="KW-1185">Reference proteome</keyword>
<accession>A0A840TGI6</accession>
<protein>
    <submittedName>
        <fullName evidence="7">RSAM/selenodomain-associated transferase 2</fullName>
    </submittedName>
</protein>
<dbReference type="InterPro" id="IPR026461">
    <property type="entry name" value="Trfase_2_rSAM/seldom_assoc"/>
</dbReference>
<dbReference type="InterPro" id="IPR029044">
    <property type="entry name" value="Nucleotide-diphossugar_trans"/>
</dbReference>
<name>A0A840TGI6_9BACT</name>
<evidence type="ECO:0000313" key="7">
    <source>
        <dbReference type="EMBL" id="MBB5282331.1"/>
    </source>
</evidence>
<evidence type="ECO:0000256" key="5">
    <source>
        <dbReference type="ARBA" id="ARBA00023136"/>
    </source>
</evidence>
<dbReference type="GO" id="GO:0005886">
    <property type="term" value="C:plasma membrane"/>
    <property type="evidence" value="ECO:0007669"/>
    <property type="project" value="UniProtKB-SubCell"/>
</dbReference>
<evidence type="ECO:0000256" key="3">
    <source>
        <dbReference type="ARBA" id="ARBA00022676"/>
    </source>
</evidence>
<keyword evidence="3" id="KW-0328">Glycosyltransferase</keyword>
<dbReference type="Gene3D" id="3.90.550.10">
    <property type="entry name" value="Spore Coat Polysaccharide Biosynthesis Protein SpsA, Chain A"/>
    <property type="match status" value="1"/>
</dbReference>
<dbReference type="NCBIfam" id="TIGR04283">
    <property type="entry name" value="glyco_like_mftF"/>
    <property type="match status" value="1"/>
</dbReference>
<dbReference type="AlphaFoldDB" id="A0A840TGI6"/>
<evidence type="ECO:0000313" key="8">
    <source>
        <dbReference type="Proteomes" id="UP000557307"/>
    </source>
</evidence>
<comment type="subcellular location">
    <subcellularLocation>
        <location evidence="1">Cell membrane</location>
    </subcellularLocation>
</comment>
<sequence>MAEIIVVDTPGQDNTAAVARQAGARVLISDRPGRAYQMNAGAAVATGEVLYFVHADVHIHPDYVADIQQALDEGYSLGCYRSQFDKPSAALRFNAYCTRFDRIWCRGGDQTLFIPKALFWSLGGYREDHLVMEDYEFILRARRQYAFKIIPKAVVISTRKYLHNSYLRVNLANAVVMSMYFLGYSQQKLIRTYKYLIQVEKYGLSLEKRPASPPLVNHTP</sequence>
<gene>
    <name evidence="7" type="ORF">HNQ92_000452</name>
</gene>